<gene>
    <name evidence="1" type="ORF">MILVUS5_LOCUS8499</name>
</gene>
<dbReference type="Proteomes" id="UP001177021">
    <property type="component" value="Unassembled WGS sequence"/>
</dbReference>
<accession>A0ACB0J049</accession>
<reference evidence="1" key="1">
    <citation type="submission" date="2023-10" db="EMBL/GenBank/DDBJ databases">
        <authorList>
            <person name="Rodriguez Cubillos JULIANA M."/>
            <person name="De Vega J."/>
        </authorList>
    </citation>
    <scope>NUCLEOTIDE SEQUENCE</scope>
</reference>
<dbReference type="EMBL" id="CASHSV030000013">
    <property type="protein sequence ID" value="CAJ2638264.1"/>
    <property type="molecule type" value="Genomic_DNA"/>
</dbReference>
<protein>
    <submittedName>
        <fullName evidence="1">Uncharacterized protein</fullName>
    </submittedName>
</protein>
<organism evidence="1 2">
    <name type="scientific">Trifolium pratense</name>
    <name type="common">Red clover</name>
    <dbReference type="NCBI Taxonomy" id="57577"/>
    <lineage>
        <taxon>Eukaryota</taxon>
        <taxon>Viridiplantae</taxon>
        <taxon>Streptophyta</taxon>
        <taxon>Embryophyta</taxon>
        <taxon>Tracheophyta</taxon>
        <taxon>Spermatophyta</taxon>
        <taxon>Magnoliopsida</taxon>
        <taxon>eudicotyledons</taxon>
        <taxon>Gunneridae</taxon>
        <taxon>Pentapetalae</taxon>
        <taxon>rosids</taxon>
        <taxon>fabids</taxon>
        <taxon>Fabales</taxon>
        <taxon>Fabaceae</taxon>
        <taxon>Papilionoideae</taxon>
        <taxon>50 kb inversion clade</taxon>
        <taxon>NPAAA clade</taxon>
        <taxon>Hologalegina</taxon>
        <taxon>IRL clade</taxon>
        <taxon>Trifolieae</taxon>
        <taxon>Trifolium</taxon>
    </lineage>
</organism>
<evidence type="ECO:0000313" key="2">
    <source>
        <dbReference type="Proteomes" id="UP001177021"/>
    </source>
</evidence>
<sequence length="130" mass="14938">MFHLLLNPTRDSSTYGFPSFHSLSTKPQDPLTFEIAISTDPNSTRQLILNQELGEYITSYHDYLLLEGPVAELMLSPIIKSVGQDQVTIYEVDDWPNFCRKNCFTNGDVVKFTFFDIENSNRVDVDWVSH</sequence>
<comment type="caution">
    <text evidence="1">The sequence shown here is derived from an EMBL/GenBank/DDBJ whole genome shotgun (WGS) entry which is preliminary data.</text>
</comment>
<name>A0ACB0J049_TRIPR</name>
<evidence type="ECO:0000313" key="1">
    <source>
        <dbReference type="EMBL" id="CAJ2638264.1"/>
    </source>
</evidence>
<keyword evidence="2" id="KW-1185">Reference proteome</keyword>
<proteinExistence type="predicted"/>